<evidence type="ECO:0000256" key="6">
    <source>
        <dbReference type="ARBA" id="ARBA00022833"/>
    </source>
</evidence>
<feature type="domain" description="Peptidase M50" evidence="11">
    <location>
        <begin position="10"/>
        <end position="394"/>
    </location>
</feature>
<dbReference type="GO" id="GO:0016020">
    <property type="term" value="C:membrane"/>
    <property type="evidence" value="ECO:0007669"/>
    <property type="project" value="UniProtKB-SubCell"/>
</dbReference>
<evidence type="ECO:0000259" key="11">
    <source>
        <dbReference type="Pfam" id="PF02163"/>
    </source>
</evidence>
<keyword evidence="8" id="KW-0482">Metalloprotease</keyword>
<keyword evidence="7 10" id="KW-1133">Transmembrane helix</keyword>
<keyword evidence="3" id="KW-0645">Protease</keyword>
<evidence type="ECO:0000256" key="4">
    <source>
        <dbReference type="ARBA" id="ARBA00022692"/>
    </source>
</evidence>
<evidence type="ECO:0000313" key="12">
    <source>
        <dbReference type="EMBL" id="CAB4643207.1"/>
    </source>
</evidence>
<proteinExistence type="predicted"/>
<evidence type="ECO:0000256" key="5">
    <source>
        <dbReference type="ARBA" id="ARBA00022801"/>
    </source>
</evidence>
<feature type="transmembrane region" description="Helical" evidence="10">
    <location>
        <begin position="351"/>
        <end position="371"/>
    </location>
</feature>
<dbReference type="GO" id="GO:0004222">
    <property type="term" value="F:metalloendopeptidase activity"/>
    <property type="evidence" value="ECO:0007669"/>
    <property type="project" value="InterPro"/>
</dbReference>
<name>A0A6J6K0E0_9ZZZZ</name>
<dbReference type="InterPro" id="IPR008915">
    <property type="entry name" value="Peptidase_M50"/>
</dbReference>
<keyword evidence="9 10" id="KW-0472">Membrane</keyword>
<evidence type="ECO:0000256" key="1">
    <source>
        <dbReference type="ARBA" id="ARBA00001947"/>
    </source>
</evidence>
<evidence type="ECO:0000256" key="3">
    <source>
        <dbReference type="ARBA" id="ARBA00022670"/>
    </source>
</evidence>
<comment type="cofactor">
    <cofactor evidence="1">
        <name>Zn(2+)</name>
        <dbReference type="ChEBI" id="CHEBI:29105"/>
    </cofactor>
</comment>
<dbReference type="SUPFAM" id="SSF50156">
    <property type="entry name" value="PDZ domain-like"/>
    <property type="match status" value="1"/>
</dbReference>
<evidence type="ECO:0000256" key="2">
    <source>
        <dbReference type="ARBA" id="ARBA00004141"/>
    </source>
</evidence>
<protein>
    <submittedName>
        <fullName evidence="12">Unannotated protein</fullName>
    </submittedName>
</protein>
<accession>A0A6J6K0E0</accession>
<dbReference type="Pfam" id="PF02163">
    <property type="entry name" value="Peptidase_M50"/>
    <property type="match status" value="1"/>
</dbReference>
<evidence type="ECO:0000256" key="10">
    <source>
        <dbReference type="SAM" id="Phobius"/>
    </source>
</evidence>
<sequence>MLTLLGISIFAIGLLLSIALHELGHMAPAKKFGVKVPQYMVGFGPTLWSRIKGETEYGIKAIPLGGYIRMIGMFPPNPKGVQDREHLGRMGLMIESARDEVLAEIAPEDEPRTFYRLSVPKKLTVMFGGPFMNLVIATILFTISLSVIGRPAVTTTVSEVVACVPTSANPNGIASTSGTCEGGVSTPATEIGLAAGDKLLTVNGTEISTWEDLGTALSDQAGNVVDVTYLTSSGETVTKNVEVAALETPVFTEAGEPTGEVTTRGFLGISPSFDLVQSPVSEVPGFMATVTTSSIAALMEFPARVFGLAGDLFTEAPRDPEGPVSVVGIGRISGQIASSEEVPTIYKAGDLVTLLASVNLFLFVFNMVPVLPLDGGHIAGALYEGARRQIARVRRKPLPGPVDTAKMLPVAYAMSLVLLAMSAIVILADIIKPIVF</sequence>
<dbReference type="InterPro" id="IPR036034">
    <property type="entry name" value="PDZ_sf"/>
</dbReference>
<keyword evidence="4 10" id="KW-0812">Transmembrane</keyword>
<dbReference type="Gene3D" id="2.30.42.10">
    <property type="match status" value="1"/>
</dbReference>
<keyword evidence="6" id="KW-0862">Zinc</keyword>
<comment type="subcellular location">
    <subcellularLocation>
        <location evidence="2">Membrane</location>
        <topology evidence="2">Multi-pass membrane protein</topology>
    </subcellularLocation>
</comment>
<dbReference type="PANTHER" id="PTHR42837:SF2">
    <property type="entry name" value="MEMBRANE METALLOPROTEASE ARASP2, CHLOROPLASTIC-RELATED"/>
    <property type="match status" value="1"/>
</dbReference>
<evidence type="ECO:0000256" key="9">
    <source>
        <dbReference type="ARBA" id="ARBA00023136"/>
    </source>
</evidence>
<organism evidence="12">
    <name type="scientific">freshwater metagenome</name>
    <dbReference type="NCBI Taxonomy" id="449393"/>
    <lineage>
        <taxon>unclassified sequences</taxon>
        <taxon>metagenomes</taxon>
        <taxon>ecological metagenomes</taxon>
    </lineage>
</organism>
<feature type="transmembrane region" description="Helical" evidence="10">
    <location>
        <begin position="125"/>
        <end position="148"/>
    </location>
</feature>
<evidence type="ECO:0000256" key="8">
    <source>
        <dbReference type="ARBA" id="ARBA00023049"/>
    </source>
</evidence>
<gene>
    <name evidence="12" type="ORF">UFOPK2237_00053</name>
</gene>
<evidence type="ECO:0000256" key="7">
    <source>
        <dbReference type="ARBA" id="ARBA00022989"/>
    </source>
</evidence>
<feature type="transmembrane region" description="Helical" evidence="10">
    <location>
        <begin position="410"/>
        <end position="431"/>
    </location>
</feature>
<dbReference type="CDD" id="cd06163">
    <property type="entry name" value="S2P-M50_PDZ_RseP-like"/>
    <property type="match status" value="1"/>
</dbReference>
<dbReference type="AlphaFoldDB" id="A0A6J6K0E0"/>
<dbReference type="EMBL" id="CAEZWI010000003">
    <property type="protein sequence ID" value="CAB4643207.1"/>
    <property type="molecule type" value="Genomic_DNA"/>
</dbReference>
<dbReference type="GO" id="GO:0006508">
    <property type="term" value="P:proteolysis"/>
    <property type="evidence" value="ECO:0007669"/>
    <property type="project" value="UniProtKB-KW"/>
</dbReference>
<reference evidence="12" key="1">
    <citation type="submission" date="2020-05" db="EMBL/GenBank/DDBJ databases">
        <authorList>
            <person name="Chiriac C."/>
            <person name="Salcher M."/>
            <person name="Ghai R."/>
            <person name="Kavagutti S V."/>
        </authorList>
    </citation>
    <scope>NUCLEOTIDE SEQUENCE</scope>
</reference>
<dbReference type="PANTHER" id="PTHR42837">
    <property type="entry name" value="REGULATOR OF SIGMA-E PROTEASE RSEP"/>
    <property type="match status" value="1"/>
</dbReference>
<dbReference type="InterPro" id="IPR004387">
    <property type="entry name" value="Pept_M50_Zn"/>
</dbReference>
<keyword evidence="5" id="KW-0378">Hydrolase</keyword>